<sequence>MSARIPRDSDNDYTHEMAKARRDFVKDKCDASLENVGSYSFDPSVTAGNIENFIGVAQVPIGLAGPLLVNGEHARGEFYVPMATSEGTLVASYNRGMRLLREAGGATVTVVDDAMQRAPVFIFESARQARDFGLWIEVNFEQIKAVAETTTKTGKLRDIEQYAAARMRYLRFNFTTGDAAGQNMVGKATYVACEWIKKNYPDINRYMLSGAMDTDKKHSQLNTLRTRGKRVIAEAIVSSALIEKVMGVSAMALYKARSITQVGNFMAGSTNTGAHSANGITATFIATGQDVANVAESSSAVTYADIDEQGNYYLSITIPSLIVATYGGGTGLPTQQECLKLLGCEGEGKVRKLAEIIGATVLAGELSLMSAVLSGDWVASHDKLGRNGKVQHSSHTRSSGTLERDSDE</sequence>
<dbReference type="GO" id="GO:0008299">
    <property type="term" value="P:isoprenoid biosynthetic process"/>
    <property type="evidence" value="ECO:0007669"/>
    <property type="project" value="InterPro"/>
</dbReference>
<dbReference type="Gene3D" id="3.90.770.10">
    <property type="entry name" value="3-hydroxy-3-methylglutaryl-coenzyme A Reductase, Chain A, domain 2"/>
    <property type="match status" value="1"/>
</dbReference>
<dbReference type="PANTHER" id="PTHR10572">
    <property type="entry name" value="3-HYDROXY-3-METHYLGLUTARYL-COENZYME A REDUCTASE"/>
    <property type="match status" value="1"/>
</dbReference>
<dbReference type="Gene3D" id="3.30.70.420">
    <property type="entry name" value="Hydroxymethylglutaryl-CoA reductase, class I/II, NAD/NADP-binding domain"/>
    <property type="match status" value="1"/>
</dbReference>
<name>K6Y842_9ALTE</name>
<evidence type="ECO:0000256" key="3">
    <source>
        <dbReference type="ARBA" id="ARBA00022857"/>
    </source>
</evidence>
<dbReference type="EC" id="1.1.1.34" evidence="2"/>
<dbReference type="CDD" id="cd00643">
    <property type="entry name" value="HMG-CoA_reductase_classI"/>
    <property type="match status" value="1"/>
</dbReference>
<dbReference type="EMBL" id="BAEQ01000036">
    <property type="protein sequence ID" value="GAC28929.1"/>
    <property type="molecule type" value="Genomic_DNA"/>
</dbReference>
<evidence type="ECO:0000256" key="1">
    <source>
        <dbReference type="ARBA" id="ARBA00007661"/>
    </source>
</evidence>
<dbReference type="RefSeq" id="WP_006011378.1">
    <property type="nucleotide sequence ID" value="NZ_AUAV01000012.1"/>
</dbReference>
<dbReference type="Proteomes" id="UP000006251">
    <property type="component" value="Unassembled WGS sequence"/>
</dbReference>
<evidence type="ECO:0000313" key="6">
    <source>
        <dbReference type="EMBL" id="GAC28929.1"/>
    </source>
</evidence>
<dbReference type="GO" id="GO:0004420">
    <property type="term" value="F:hydroxymethylglutaryl-CoA reductase (NADPH) activity"/>
    <property type="evidence" value="ECO:0007669"/>
    <property type="project" value="UniProtKB-EC"/>
</dbReference>
<dbReference type="PROSITE" id="PS50065">
    <property type="entry name" value="HMG_COA_REDUCTASE_4"/>
    <property type="match status" value="1"/>
</dbReference>
<comment type="caution">
    <text evidence="6">The sequence shown here is derived from an EMBL/GenBank/DDBJ whole genome shotgun (WGS) entry which is preliminary data.</text>
</comment>
<dbReference type="PANTHER" id="PTHR10572:SF24">
    <property type="entry name" value="3-HYDROXY-3-METHYLGLUTARYL-COENZYME A REDUCTASE"/>
    <property type="match status" value="1"/>
</dbReference>
<dbReference type="InterPro" id="IPR009023">
    <property type="entry name" value="HMG_CoA_Rdtase_NAD(P)-bd_sf"/>
</dbReference>
<dbReference type="PRINTS" id="PR00071">
    <property type="entry name" value="HMGCOARDTASE"/>
</dbReference>
<dbReference type="SUPFAM" id="SSF55035">
    <property type="entry name" value="NAD-binding domain of HMG-CoA reductase"/>
    <property type="match status" value="1"/>
</dbReference>
<keyword evidence="4" id="KW-0560">Oxidoreductase</keyword>
<dbReference type="GO" id="GO:0015936">
    <property type="term" value="P:coenzyme A metabolic process"/>
    <property type="evidence" value="ECO:0007669"/>
    <property type="project" value="InterPro"/>
</dbReference>
<organism evidence="6 7">
    <name type="scientific">Brumicola pallidula DSM 14239 = ACAM 615</name>
    <dbReference type="NCBI Taxonomy" id="1121922"/>
    <lineage>
        <taxon>Bacteria</taxon>
        <taxon>Pseudomonadati</taxon>
        <taxon>Pseudomonadota</taxon>
        <taxon>Gammaproteobacteria</taxon>
        <taxon>Alteromonadales</taxon>
        <taxon>Alteromonadaceae</taxon>
        <taxon>Brumicola</taxon>
    </lineage>
</organism>
<keyword evidence="7" id="KW-1185">Reference proteome</keyword>
<dbReference type="AlphaFoldDB" id="K6Y842"/>
<protein>
    <recommendedName>
        <fullName evidence="2">hydroxymethylglutaryl-CoA reductase (NADPH)</fullName>
        <ecNumber evidence="2">1.1.1.34</ecNumber>
    </recommendedName>
</protein>
<evidence type="ECO:0000256" key="4">
    <source>
        <dbReference type="ARBA" id="ARBA00023002"/>
    </source>
</evidence>
<dbReference type="InterPro" id="IPR004554">
    <property type="entry name" value="HMG_CoA_Rdtase_eu_arc"/>
</dbReference>
<comment type="similarity">
    <text evidence="1">Belongs to the HMG-CoA reductase family.</text>
</comment>
<accession>K6Y842</accession>
<dbReference type="Pfam" id="PF00368">
    <property type="entry name" value="HMG-CoA_red"/>
    <property type="match status" value="1"/>
</dbReference>
<evidence type="ECO:0000256" key="2">
    <source>
        <dbReference type="ARBA" id="ARBA00012999"/>
    </source>
</evidence>
<gene>
    <name evidence="6" type="primary">hmgA</name>
    <name evidence="6" type="ORF">GPAL_2068</name>
</gene>
<evidence type="ECO:0000313" key="7">
    <source>
        <dbReference type="Proteomes" id="UP000006251"/>
    </source>
</evidence>
<feature type="region of interest" description="Disordered" evidence="5">
    <location>
        <begin position="386"/>
        <end position="408"/>
    </location>
</feature>
<dbReference type="InterPro" id="IPR002202">
    <property type="entry name" value="HMG_CoA_Rdtase"/>
</dbReference>
<dbReference type="STRING" id="1121922.GCA_000428905_02437"/>
<proteinExistence type="inferred from homology"/>
<reference evidence="7" key="1">
    <citation type="journal article" date="2014" name="Environ. Microbiol.">
        <title>Comparative genomics of the marine bacterial genus Glaciecola reveals the high degree of genomic diversity and genomic characteristic for cold adaptation.</title>
        <authorList>
            <person name="Qin Q.L."/>
            <person name="Xie B.B."/>
            <person name="Yu Y."/>
            <person name="Shu Y.L."/>
            <person name="Rong J.C."/>
            <person name="Zhang Y.J."/>
            <person name="Zhao D.L."/>
            <person name="Chen X.L."/>
            <person name="Zhang X.Y."/>
            <person name="Chen B."/>
            <person name="Zhou B.C."/>
            <person name="Zhang Y.Z."/>
        </authorList>
    </citation>
    <scope>NUCLEOTIDE SEQUENCE [LARGE SCALE GENOMIC DNA]</scope>
    <source>
        <strain evidence="7">ACAM 615</strain>
    </source>
</reference>
<keyword evidence="3" id="KW-0521">NADP</keyword>
<dbReference type="SUPFAM" id="SSF56542">
    <property type="entry name" value="Substrate-binding domain of HMG-CoA reductase"/>
    <property type="match status" value="1"/>
</dbReference>
<evidence type="ECO:0000256" key="5">
    <source>
        <dbReference type="SAM" id="MobiDB-lite"/>
    </source>
</evidence>
<feature type="compositionally biased region" description="Polar residues" evidence="5">
    <location>
        <begin position="390"/>
        <end position="401"/>
    </location>
</feature>
<dbReference type="InterPro" id="IPR023074">
    <property type="entry name" value="HMG_CoA_Rdtase_cat_sf"/>
</dbReference>
<dbReference type="InterPro" id="IPR009029">
    <property type="entry name" value="HMG_CoA_Rdtase_sub-bd_dom_sf"/>
</dbReference>